<sequence length="211" mass="24987">MSERLWHFKRRYWEIMDQKKGYELEKKKHFGTMVLCLASQMLSPTKNGNIRPPLGPGERFENATYSGLMRQELDLESRSRANSKKAWGHYVLTKYELRKSHVPSPISQMPIYLHERGVWKEYIYQPSPPSFLLSLHYISKSWKPKKKSPIKYDEQDVPPPFQARTCAVHDLKKEIATMDVFRLEFRSHTGYGEMRLGARKKMRKMRHGDAR</sequence>
<protein>
    <submittedName>
        <fullName evidence="1">Uncharacterized protein</fullName>
    </submittedName>
</protein>
<reference evidence="1" key="1">
    <citation type="journal article" date="2020" name="Stud. Mycol.">
        <title>101 Dothideomycetes genomes: a test case for predicting lifestyles and emergence of pathogens.</title>
        <authorList>
            <person name="Haridas S."/>
            <person name="Albert R."/>
            <person name="Binder M."/>
            <person name="Bloem J."/>
            <person name="Labutti K."/>
            <person name="Salamov A."/>
            <person name="Andreopoulos B."/>
            <person name="Baker S."/>
            <person name="Barry K."/>
            <person name="Bills G."/>
            <person name="Bluhm B."/>
            <person name="Cannon C."/>
            <person name="Castanera R."/>
            <person name="Culley D."/>
            <person name="Daum C."/>
            <person name="Ezra D."/>
            <person name="Gonzalez J."/>
            <person name="Henrissat B."/>
            <person name="Kuo A."/>
            <person name="Liang C."/>
            <person name="Lipzen A."/>
            <person name="Lutzoni F."/>
            <person name="Magnuson J."/>
            <person name="Mondo S."/>
            <person name="Nolan M."/>
            <person name="Ohm R."/>
            <person name="Pangilinan J."/>
            <person name="Park H.-J."/>
            <person name="Ramirez L."/>
            <person name="Alfaro M."/>
            <person name="Sun H."/>
            <person name="Tritt A."/>
            <person name="Yoshinaga Y."/>
            <person name="Zwiers L.-H."/>
            <person name="Turgeon B."/>
            <person name="Goodwin S."/>
            <person name="Spatafora J."/>
            <person name="Crous P."/>
            <person name="Grigoriev I."/>
        </authorList>
    </citation>
    <scope>NUCLEOTIDE SEQUENCE</scope>
    <source>
        <strain evidence="1">CBS 113818</strain>
    </source>
</reference>
<proteinExistence type="predicted"/>
<gene>
    <name evidence="1" type="ORF">CC86DRAFT_386495</name>
</gene>
<keyword evidence="2" id="KW-1185">Reference proteome</keyword>
<dbReference type="EMBL" id="MU006237">
    <property type="protein sequence ID" value="KAF2821555.1"/>
    <property type="molecule type" value="Genomic_DNA"/>
</dbReference>
<name>A0A6A6ZMV1_9PLEO</name>
<dbReference type="AlphaFoldDB" id="A0A6A6ZMV1"/>
<organism evidence="1 2">
    <name type="scientific">Ophiobolus disseminans</name>
    <dbReference type="NCBI Taxonomy" id="1469910"/>
    <lineage>
        <taxon>Eukaryota</taxon>
        <taxon>Fungi</taxon>
        <taxon>Dikarya</taxon>
        <taxon>Ascomycota</taxon>
        <taxon>Pezizomycotina</taxon>
        <taxon>Dothideomycetes</taxon>
        <taxon>Pleosporomycetidae</taxon>
        <taxon>Pleosporales</taxon>
        <taxon>Pleosporineae</taxon>
        <taxon>Phaeosphaeriaceae</taxon>
        <taxon>Ophiobolus</taxon>
    </lineage>
</organism>
<evidence type="ECO:0000313" key="2">
    <source>
        <dbReference type="Proteomes" id="UP000799424"/>
    </source>
</evidence>
<evidence type="ECO:0000313" key="1">
    <source>
        <dbReference type="EMBL" id="KAF2821555.1"/>
    </source>
</evidence>
<accession>A0A6A6ZMV1</accession>
<dbReference type="Proteomes" id="UP000799424">
    <property type="component" value="Unassembled WGS sequence"/>
</dbReference>